<dbReference type="RefSeq" id="WP_345418246.1">
    <property type="nucleotide sequence ID" value="NZ_AP031496.1"/>
</dbReference>
<gene>
    <name evidence="1" type="ORF">GCM10025791_10830</name>
</gene>
<dbReference type="InterPro" id="IPR021490">
    <property type="entry name" value="DUF3144"/>
</dbReference>
<organism evidence="1 2">
    <name type="scientific">Halioxenophilus aromaticivorans</name>
    <dbReference type="NCBI Taxonomy" id="1306992"/>
    <lineage>
        <taxon>Bacteria</taxon>
        <taxon>Pseudomonadati</taxon>
        <taxon>Pseudomonadota</taxon>
        <taxon>Gammaproteobacteria</taxon>
        <taxon>Alteromonadales</taxon>
        <taxon>Alteromonadaceae</taxon>
        <taxon>Halioxenophilus</taxon>
    </lineage>
</organism>
<dbReference type="Proteomes" id="UP001409585">
    <property type="component" value="Unassembled WGS sequence"/>
</dbReference>
<proteinExistence type="predicted"/>
<reference evidence="2" key="1">
    <citation type="journal article" date="2019" name="Int. J. Syst. Evol. Microbiol.">
        <title>The Global Catalogue of Microorganisms (GCM) 10K type strain sequencing project: providing services to taxonomists for standard genome sequencing and annotation.</title>
        <authorList>
            <consortium name="The Broad Institute Genomics Platform"/>
            <consortium name="The Broad Institute Genome Sequencing Center for Infectious Disease"/>
            <person name="Wu L."/>
            <person name="Ma J."/>
        </authorList>
    </citation>
    <scope>NUCLEOTIDE SEQUENCE [LARGE SCALE GENOMIC DNA]</scope>
    <source>
        <strain evidence="2">JCM 19134</strain>
    </source>
</reference>
<evidence type="ECO:0008006" key="3">
    <source>
        <dbReference type="Google" id="ProtNLM"/>
    </source>
</evidence>
<dbReference type="Pfam" id="PF11342">
    <property type="entry name" value="DUF3144"/>
    <property type="match status" value="1"/>
</dbReference>
<accession>A0AAV3TZL2</accession>
<evidence type="ECO:0000313" key="2">
    <source>
        <dbReference type="Proteomes" id="UP001409585"/>
    </source>
</evidence>
<comment type="caution">
    <text evidence="1">The sequence shown here is derived from an EMBL/GenBank/DDBJ whole genome shotgun (WGS) entry which is preliminary data.</text>
</comment>
<keyword evidence="2" id="KW-1185">Reference proteome</keyword>
<dbReference type="EMBL" id="BAABLX010000007">
    <property type="protein sequence ID" value="GAA4935300.1"/>
    <property type="molecule type" value="Genomic_DNA"/>
</dbReference>
<dbReference type="AlphaFoldDB" id="A0AAV3TZL2"/>
<name>A0AAV3TZL2_9ALTE</name>
<sequence>MSKSDAIEQEKQSQLYDLVDALVELANQATDKALDPGEAHQAMMYATARYGAFIVAASSESKEDYEQDKLDARNFYMDQFRQLLNENFDDYLANFDQYLDSD</sequence>
<protein>
    <recommendedName>
        <fullName evidence="3">DUF3144 domain-containing protein</fullName>
    </recommendedName>
</protein>
<evidence type="ECO:0000313" key="1">
    <source>
        <dbReference type="EMBL" id="GAA4935300.1"/>
    </source>
</evidence>
<dbReference type="Gene3D" id="1.10.287.3020">
    <property type="match status" value="1"/>
</dbReference>